<name>A0A1R4H0R4_9GAMM</name>
<evidence type="ECO:0000313" key="2">
    <source>
        <dbReference type="Proteomes" id="UP000195442"/>
    </source>
</evidence>
<dbReference type="AlphaFoldDB" id="A0A1R4H0R4"/>
<proteinExistence type="predicted"/>
<accession>A0A1R4H0R4</accession>
<dbReference type="EMBL" id="FUKJ01000040">
    <property type="protein sequence ID" value="SJM89805.1"/>
    <property type="molecule type" value="Genomic_DNA"/>
</dbReference>
<sequence>MRIKCFLSLLGLFIIDIAPVPVTPVVAFAIILSRPMWFYRMVAISYGKN</sequence>
<reference evidence="2" key="1">
    <citation type="submission" date="2017-02" db="EMBL/GenBank/DDBJ databases">
        <authorList>
            <person name="Daims H."/>
        </authorList>
    </citation>
    <scope>NUCLEOTIDE SEQUENCE [LARGE SCALE GENOMIC DNA]</scope>
</reference>
<gene>
    <name evidence="1" type="ORF">CRENPOLYSF2_1340008</name>
</gene>
<organism evidence="1 2">
    <name type="scientific">Crenothrix polyspora</name>
    <dbReference type="NCBI Taxonomy" id="360316"/>
    <lineage>
        <taxon>Bacteria</taxon>
        <taxon>Pseudomonadati</taxon>
        <taxon>Pseudomonadota</taxon>
        <taxon>Gammaproteobacteria</taxon>
        <taxon>Methylococcales</taxon>
        <taxon>Crenotrichaceae</taxon>
        <taxon>Crenothrix</taxon>
    </lineage>
</organism>
<protein>
    <submittedName>
        <fullName evidence="1">Uncharacterized protein</fullName>
    </submittedName>
</protein>
<evidence type="ECO:0000313" key="1">
    <source>
        <dbReference type="EMBL" id="SJM89805.1"/>
    </source>
</evidence>
<keyword evidence="2" id="KW-1185">Reference proteome</keyword>
<dbReference type="Proteomes" id="UP000195442">
    <property type="component" value="Unassembled WGS sequence"/>
</dbReference>